<sequence length="37" mass="4330">MHRSEISELLRIAPPFCFATWRWAFSSIVCSVHILPK</sequence>
<evidence type="ECO:0000313" key="1">
    <source>
        <dbReference type="EMBL" id="JAH12251.1"/>
    </source>
</evidence>
<reference evidence="1" key="2">
    <citation type="journal article" date="2015" name="Fish Shellfish Immunol.">
        <title>Early steps in the European eel (Anguilla anguilla)-Vibrio vulnificus interaction in the gills: Role of the RtxA13 toxin.</title>
        <authorList>
            <person name="Callol A."/>
            <person name="Pajuelo D."/>
            <person name="Ebbesson L."/>
            <person name="Teles M."/>
            <person name="MacKenzie S."/>
            <person name="Amaro C."/>
        </authorList>
    </citation>
    <scope>NUCLEOTIDE SEQUENCE</scope>
</reference>
<accession>A0A0E9Q5W1</accession>
<dbReference type="AlphaFoldDB" id="A0A0E9Q5W1"/>
<reference evidence="1" key="1">
    <citation type="submission" date="2014-11" db="EMBL/GenBank/DDBJ databases">
        <authorList>
            <person name="Amaro Gonzalez C."/>
        </authorList>
    </citation>
    <scope>NUCLEOTIDE SEQUENCE</scope>
</reference>
<protein>
    <submittedName>
        <fullName evidence="1">Uncharacterized protein</fullName>
    </submittedName>
</protein>
<proteinExistence type="predicted"/>
<organism evidence="1">
    <name type="scientific">Anguilla anguilla</name>
    <name type="common">European freshwater eel</name>
    <name type="synonym">Muraena anguilla</name>
    <dbReference type="NCBI Taxonomy" id="7936"/>
    <lineage>
        <taxon>Eukaryota</taxon>
        <taxon>Metazoa</taxon>
        <taxon>Chordata</taxon>
        <taxon>Craniata</taxon>
        <taxon>Vertebrata</taxon>
        <taxon>Euteleostomi</taxon>
        <taxon>Actinopterygii</taxon>
        <taxon>Neopterygii</taxon>
        <taxon>Teleostei</taxon>
        <taxon>Anguilliformes</taxon>
        <taxon>Anguillidae</taxon>
        <taxon>Anguilla</taxon>
    </lineage>
</organism>
<name>A0A0E9Q5W1_ANGAN</name>
<dbReference type="EMBL" id="GBXM01096326">
    <property type="protein sequence ID" value="JAH12251.1"/>
    <property type="molecule type" value="Transcribed_RNA"/>
</dbReference>